<dbReference type="EMBL" id="NWUJ01000006">
    <property type="protein sequence ID" value="PFH34489.1"/>
    <property type="molecule type" value="Genomic_DNA"/>
</dbReference>
<feature type="region of interest" description="Disordered" evidence="1">
    <location>
        <begin position="165"/>
        <end position="188"/>
    </location>
</feature>
<organism evidence="2 3">
    <name type="scientific">Besnoitia besnoiti</name>
    <name type="common">Apicomplexan protozoan</name>
    <dbReference type="NCBI Taxonomy" id="94643"/>
    <lineage>
        <taxon>Eukaryota</taxon>
        <taxon>Sar</taxon>
        <taxon>Alveolata</taxon>
        <taxon>Apicomplexa</taxon>
        <taxon>Conoidasida</taxon>
        <taxon>Coccidia</taxon>
        <taxon>Eucoccidiorida</taxon>
        <taxon>Eimeriorina</taxon>
        <taxon>Sarcocystidae</taxon>
        <taxon>Besnoitia</taxon>
    </lineage>
</organism>
<comment type="caution">
    <text evidence="2">The sequence shown here is derived from an EMBL/GenBank/DDBJ whole genome shotgun (WGS) entry which is preliminary data.</text>
</comment>
<feature type="compositionally biased region" description="Low complexity" evidence="1">
    <location>
        <begin position="228"/>
        <end position="241"/>
    </location>
</feature>
<dbReference type="AlphaFoldDB" id="A0A2A9M9B5"/>
<accession>A0A2A9M9B5</accession>
<dbReference type="Proteomes" id="UP000224006">
    <property type="component" value="Chromosome VI"/>
</dbReference>
<protein>
    <submittedName>
        <fullName evidence="2">Rhoptry protein ROP12</fullName>
    </submittedName>
</protein>
<gene>
    <name evidence="2" type="ORF">BESB_065210</name>
</gene>
<evidence type="ECO:0000256" key="1">
    <source>
        <dbReference type="SAM" id="MobiDB-lite"/>
    </source>
</evidence>
<dbReference type="RefSeq" id="XP_029218498.1">
    <property type="nucleotide sequence ID" value="XM_029364915.1"/>
</dbReference>
<evidence type="ECO:0000313" key="3">
    <source>
        <dbReference type="Proteomes" id="UP000224006"/>
    </source>
</evidence>
<feature type="region of interest" description="Disordered" evidence="1">
    <location>
        <begin position="113"/>
        <end position="132"/>
    </location>
</feature>
<proteinExistence type="predicted"/>
<dbReference type="VEuPathDB" id="ToxoDB:BESB_065210"/>
<feature type="compositionally biased region" description="Acidic residues" evidence="1">
    <location>
        <begin position="116"/>
        <end position="125"/>
    </location>
</feature>
<name>A0A2A9M9B5_BESBE</name>
<evidence type="ECO:0000313" key="2">
    <source>
        <dbReference type="EMBL" id="PFH34489.1"/>
    </source>
</evidence>
<dbReference type="KEGG" id="bbes:BESB_065210"/>
<keyword evidence="3" id="KW-1185">Reference proteome</keyword>
<reference evidence="2 3" key="1">
    <citation type="submission" date="2017-09" db="EMBL/GenBank/DDBJ databases">
        <title>Genome sequencing of Besnoitia besnoiti strain Bb-Ger1.</title>
        <authorList>
            <person name="Schares G."/>
            <person name="Venepally P."/>
            <person name="Lorenzi H.A."/>
        </authorList>
    </citation>
    <scope>NUCLEOTIDE SEQUENCE [LARGE SCALE GENOMIC DNA]</scope>
    <source>
        <strain evidence="2 3">Bb-Ger1</strain>
    </source>
</reference>
<dbReference type="OrthoDB" id="330673at2759"/>
<feature type="region of interest" description="Disordered" evidence="1">
    <location>
        <begin position="220"/>
        <end position="250"/>
    </location>
</feature>
<dbReference type="GeneID" id="40311448"/>
<sequence length="250" mass="25390">MASLCVTAAGAEAGATAEDEQRVKLCTPFAFPARGLPQQLLHQGPSQAKMHFALASLVYSASVLCLLLAAEAERTLAVRLNPGQKYVSSDEGPVSAAVARHDEELGAKAIHKAQEDEATEADDPLGDGPSVVTGEELQAGAVDASGLADPPAPIGVEIEADNAQDEEFKQEEGGAESVPNLLAGPPQTPEAVVIPAESLLAPVPGDVQARSAANLVGVGDELPSEKQAPAAVTAPVPASTPGESLPDMDA</sequence>